<organism evidence="3 4">
    <name type="scientific">Clytia hemisphaerica</name>
    <dbReference type="NCBI Taxonomy" id="252671"/>
    <lineage>
        <taxon>Eukaryota</taxon>
        <taxon>Metazoa</taxon>
        <taxon>Cnidaria</taxon>
        <taxon>Hydrozoa</taxon>
        <taxon>Hydroidolina</taxon>
        <taxon>Leptothecata</taxon>
        <taxon>Obeliida</taxon>
        <taxon>Clytiidae</taxon>
        <taxon>Clytia</taxon>
    </lineage>
</organism>
<evidence type="ECO:0000256" key="1">
    <source>
        <dbReference type="RuleBase" id="RU004374"/>
    </source>
</evidence>
<name>A0A7M5XGE9_9CNID</name>
<dbReference type="EnsemblMetazoa" id="CLYHEMT023099.1">
    <property type="protein sequence ID" value="CLYHEMP023099.1"/>
    <property type="gene ID" value="CLYHEMG023099"/>
</dbReference>
<feature type="compositionally biased region" description="Basic and acidic residues" evidence="2">
    <location>
        <begin position="8"/>
        <end position="22"/>
    </location>
</feature>
<dbReference type="PROSITE" id="PS00813">
    <property type="entry name" value="IF4E"/>
    <property type="match status" value="1"/>
</dbReference>
<dbReference type="Gene3D" id="3.30.760.10">
    <property type="entry name" value="RNA Cap, Translation Initiation Factor Eif4e"/>
    <property type="match status" value="1"/>
</dbReference>
<feature type="region of interest" description="Disordered" evidence="2">
    <location>
        <begin position="1"/>
        <end position="42"/>
    </location>
</feature>
<dbReference type="AlphaFoldDB" id="A0A7M5XGE9"/>
<dbReference type="GO" id="GO:0000340">
    <property type="term" value="F:RNA 7-methylguanosine cap binding"/>
    <property type="evidence" value="ECO:0007669"/>
    <property type="project" value="TreeGrafter"/>
</dbReference>
<evidence type="ECO:0000256" key="2">
    <source>
        <dbReference type="SAM" id="MobiDB-lite"/>
    </source>
</evidence>
<keyword evidence="1" id="KW-0648">Protein biosynthesis</keyword>
<dbReference type="InterPro" id="IPR001040">
    <property type="entry name" value="TIF_eIF_4E"/>
</dbReference>
<dbReference type="PANTHER" id="PTHR11960">
    <property type="entry name" value="EUKARYOTIC TRANSLATION INITIATION FACTOR 4E RELATED"/>
    <property type="match status" value="1"/>
</dbReference>
<sequence>MASNKFEALAREDSNDSSSKSDEGEENGEIGSDDSGSKEDHNKFVFPDEPFVEKGEHKLQYCYCLWFSRKNPGKQQLTQQKYEDSIKLIGAFSSVEQFWAYYSFMVRPGELTGHSDIHLFKHGIRPMWEDKANKNGGKWIVRLKKGLASRCWENLILAMLGEQFMVGPEVCGAVVSLRYQVDE</sequence>
<dbReference type="GO" id="GO:0003743">
    <property type="term" value="F:translation initiation factor activity"/>
    <property type="evidence" value="ECO:0007669"/>
    <property type="project" value="UniProtKB-KW"/>
</dbReference>
<protein>
    <recommendedName>
        <fullName evidence="5">EIF-4F 25 kDa subunit</fullName>
    </recommendedName>
</protein>
<comment type="similarity">
    <text evidence="1">Belongs to the eukaryotic initiation factor 4E family.</text>
</comment>
<dbReference type="InterPro" id="IPR023398">
    <property type="entry name" value="TIF_eIF4e-like"/>
</dbReference>
<accession>A0A7M5XGE9</accession>
<dbReference type="Proteomes" id="UP000594262">
    <property type="component" value="Unplaced"/>
</dbReference>
<dbReference type="Pfam" id="PF01652">
    <property type="entry name" value="IF4E"/>
    <property type="match status" value="1"/>
</dbReference>
<dbReference type="PANTHER" id="PTHR11960:SF18">
    <property type="entry name" value="EUKARYOTIC TRANSLATION INITIATION FACTOR 4E HOMOLOGOUS PROTEIN, ISOFORM B"/>
    <property type="match status" value="1"/>
</dbReference>
<keyword evidence="4" id="KW-1185">Reference proteome</keyword>
<dbReference type="OrthoDB" id="590761at2759"/>
<proteinExistence type="inferred from homology"/>
<evidence type="ECO:0000313" key="3">
    <source>
        <dbReference type="EnsemblMetazoa" id="CLYHEMP023099.1"/>
    </source>
</evidence>
<dbReference type="GO" id="GO:0016281">
    <property type="term" value="C:eukaryotic translation initiation factor 4F complex"/>
    <property type="evidence" value="ECO:0007669"/>
    <property type="project" value="TreeGrafter"/>
</dbReference>
<dbReference type="InterPro" id="IPR019770">
    <property type="entry name" value="TIF_eIF_4E_CS"/>
</dbReference>
<evidence type="ECO:0008006" key="5">
    <source>
        <dbReference type="Google" id="ProtNLM"/>
    </source>
</evidence>
<keyword evidence="1" id="KW-0694">RNA-binding</keyword>
<feature type="compositionally biased region" description="Acidic residues" evidence="2">
    <location>
        <begin position="23"/>
        <end position="32"/>
    </location>
</feature>
<keyword evidence="1" id="KW-0396">Initiation factor</keyword>
<reference evidence="3" key="1">
    <citation type="submission" date="2021-01" db="UniProtKB">
        <authorList>
            <consortium name="EnsemblMetazoa"/>
        </authorList>
    </citation>
    <scope>IDENTIFICATION</scope>
</reference>
<evidence type="ECO:0000313" key="4">
    <source>
        <dbReference type="Proteomes" id="UP000594262"/>
    </source>
</evidence>
<dbReference type="SUPFAM" id="SSF55418">
    <property type="entry name" value="eIF4e-like"/>
    <property type="match status" value="1"/>
</dbReference>